<dbReference type="Gene3D" id="3.40.50.300">
    <property type="entry name" value="P-loop containing nucleotide triphosphate hydrolases"/>
    <property type="match status" value="1"/>
</dbReference>
<protein>
    <submittedName>
        <fullName evidence="4">AAA family protein</fullName>
    </submittedName>
</protein>
<evidence type="ECO:0000313" key="4">
    <source>
        <dbReference type="EMBL" id="KAL3427787.1"/>
    </source>
</evidence>
<proteinExistence type="predicted"/>
<dbReference type="EMBL" id="JBFCZG010000001">
    <property type="protein sequence ID" value="KAL3427787.1"/>
    <property type="molecule type" value="Genomic_DNA"/>
</dbReference>
<dbReference type="InterPro" id="IPR003959">
    <property type="entry name" value="ATPase_AAA_core"/>
</dbReference>
<reference evidence="4 5" key="1">
    <citation type="submission" date="2024-06" db="EMBL/GenBank/DDBJ databases">
        <title>Complete genome of Phlyctema vagabunda strain 19-DSS-EL-015.</title>
        <authorList>
            <person name="Fiorenzani C."/>
        </authorList>
    </citation>
    <scope>NUCLEOTIDE SEQUENCE [LARGE SCALE GENOMIC DNA]</scope>
    <source>
        <strain evidence="4 5">19-DSS-EL-015</strain>
    </source>
</reference>
<dbReference type="Pfam" id="PF24809">
    <property type="entry name" value="DUF7708"/>
    <property type="match status" value="1"/>
</dbReference>
<feature type="compositionally biased region" description="Basic and acidic residues" evidence="2">
    <location>
        <begin position="9"/>
        <end position="23"/>
    </location>
</feature>
<dbReference type="Proteomes" id="UP001629113">
    <property type="component" value="Unassembled WGS sequence"/>
</dbReference>
<dbReference type="InterPro" id="IPR027417">
    <property type="entry name" value="P-loop_NTPase"/>
</dbReference>
<gene>
    <name evidence="4" type="ORF">PVAG01_01296</name>
</gene>
<comment type="caution">
    <text evidence="4">The sequence shown here is derived from an EMBL/GenBank/DDBJ whole genome shotgun (WGS) entry which is preliminary data.</text>
</comment>
<dbReference type="InterPro" id="IPR054289">
    <property type="entry name" value="DUF7025"/>
</dbReference>
<keyword evidence="5" id="KW-1185">Reference proteome</keyword>
<dbReference type="PANTHER" id="PTHR46411:SF2">
    <property type="entry name" value="AAA+ ATPASE DOMAIN-CONTAINING PROTEIN"/>
    <property type="match status" value="1"/>
</dbReference>
<dbReference type="Pfam" id="PF22942">
    <property type="entry name" value="DUF7025"/>
    <property type="match status" value="1"/>
</dbReference>
<dbReference type="SMART" id="SM00382">
    <property type="entry name" value="AAA"/>
    <property type="match status" value="1"/>
</dbReference>
<sequence>MKILAEAKAQQEKKRPSKAPGEERTLKERIKDRFADATETAYEYTQILDVMVGQAPEFVGLAYGAVKILLVVQINYTELKVKVRDHMETIKEKFDIIDHLTAYIPTRRLAKAVSNAYSEFSRFLAKAVKYYTENKFKSYLKSFAKRWKKFDNIVGSIEQAFVTIREIAQYQGLITTHANLILSRENLAASNRIIKSQEKISVIVEEIKEKVNAITVTFAKRSDVQETAALLHQRVEEELDQIAFADETLGNGLATESPRGHFSEIGGPDELLGEIFTELRDFTEASSKHMEAIKELPEMKAHRSKQKNMLRTEKVMAWIEADTSQILNIDGCGFLRRVDFNTLFTIPILVLSGNNHESVLVLRHFCGDPQSLRTNSYRTLVQALLFQLLQQNPSLYKKNRASFSRGQASDMKQLWELLISFIKEVKATCTFIIIDGIDALESEHSSGLSQEKDIIQQQLLSLVKDEFILVKILLTTSLAVKSWMITDGNLALAEFRGHRHRQPQRTLSISAIDNEMALIPSKLVEIQEKRLRKSHFAEIALLYPPQSTFYSYDRNSLRAFVVMERSGMEPIYPNYWSPLMLRARSVRHNGKRFVRQIHEFEIPQFTGEREISSLKFIPSGYLPDESSHRAVLLARGRAYVELAEGVHYRQIERDGAISRVIVDQGSSVRPPHGFSELLEEETEYNPSNTLRPLTLMLCPSHIPAFFYDNLSESSDVEIDRLEPIVFHPETFDELVLPEKNKEMLVAIVSEQRKGNVKSDEGLVVLLHGAPGTGKTATAKATAELMRVPLRVFSLGDLGNGTSEIASKLYSFFEASRRWNAIVLINDADAILEERSRSEMERNKAVAIIIGFLEHFTGTLFLTTNRVGVLDEAVKSRTRLTLHFEVLGYNARRDVWGNLVRSLCTADEYTELADHWDIVAKRMDDRHLNGGQIKNILITAKQLANHRQKQLGWEEVELAVGTVIEFDEYLRDVFGGITDQERSKDREIR</sequence>
<feature type="region of interest" description="Disordered" evidence="2">
    <location>
        <begin position="1"/>
        <end position="23"/>
    </location>
</feature>
<evidence type="ECO:0000256" key="2">
    <source>
        <dbReference type="SAM" id="MobiDB-lite"/>
    </source>
</evidence>
<dbReference type="InterPro" id="IPR003593">
    <property type="entry name" value="AAA+_ATPase"/>
</dbReference>
<dbReference type="PANTHER" id="PTHR46411">
    <property type="entry name" value="FAMILY ATPASE, PUTATIVE-RELATED"/>
    <property type="match status" value="1"/>
</dbReference>
<accession>A0ABR4PWP6</accession>
<dbReference type="InterPro" id="IPR056884">
    <property type="entry name" value="NPHP3-like_N"/>
</dbReference>
<evidence type="ECO:0000259" key="3">
    <source>
        <dbReference type="SMART" id="SM00382"/>
    </source>
</evidence>
<evidence type="ECO:0000313" key="5">
    <source>
        <dbReference type="Proteomes" id="UP001629113"/>
    </source>
</evidence>
<name>A0ABR4PWP6_9HELO</name>
<feature type="domain" description="AAA+ ATPase" evidence="3">
    <location>
        <begin position="760"/>
        <end position="887"/>
    </location>
</feature>
<keyword evidence="1" id="KW-0677">Repeat</keyword>
<dbReference type="InterPro" id="IPR056125">
    <property type="entry name" value="DUF7708"/>
</dbReference>
<organism evidence="4 5">
    <name type="scientific">Phlyctema vagabunda</name>
    <dbReference type="NCBI Taxonomy" id="108571"/>
    <lineage>
        <taxon>Eukaryota</taxon>
        <taxon>Fungi</taxon>
        <taxon>Dikarya</taxon>
        <taxon>Ascomycota</taxon>
        <taxon>Pezizomycotina</taxon>
        <taxon>Leotiomycetes</taxon>
        <taxon>Helotiales</taxon>
        <taxon>Dermateaceae</taxon>
        <taxon>Phlyctema</taxon>
    </lineage>
</organism>
<dbReference type="Pfam" id="PF00004">
    <property type="entry name" value="AAA"/>
    <property type="match status" value="1"/>
</dbReference>
<evidence type="ECO:0000256" key="1">
    <source>
        <dbReference type="ARBA" id="ARBA00022737"/>
    </source>
</evidence>
<dbReference type="Pfam" id="PF24883">
    <property type="entry name" value="NPHP3_N"/>
    <property type="match status" value="1"/>
</dbReference>
<dbReference type="SUPFAM" id="SSF52540">
    <property type="entry name" value="P-loop containing nucleoside triphosphate hydrolases"/>
    <property type="match status" value="1"/>
</dbReference>